<dbReference type="STRING" id="1798374.A2Z33_03890"/>
<gene>
    <name evidence="2" type="ORF">A2Z33_03890</name>
</gene>
<proteinExistence type="predicted"/>
<feature type="transmembrane region" description="Helical" evidence="1">
    <location>
        <begin position="213"/>
        <end position="235"/>
    </location>
</feature>
<dbReference type="PANTHER" id="PTHR38454">
    <property type="entry name" value="INTEGRAL MEMBRANE PROTEIN-RELATED"/>
    <property type="match status" value="1"/>
</dbReference>
<evidence type="ECO:0000313" key="2">
    <source>
        <dbReference type="EMBL" id="OGG04263.1"/>
    </source>
</evidence>
<feature type="transmembrane region" description="Helical" evidence="1">
    <location>
        <begin position="394"/>
        <end position="416"/>
    </location>
</feature>
<organism evidence="2 3">
    <name type="scientific">Candidatus Gottesmanbacteria bacterium RBG_16_52_11</name>
    <dbReference type="NCBI Taxonomy" id="1798374"/>
    <lineage>
        <taxon>Bacteria</taxon>
        <taxon>Candidatus Gottesmaniibacteriota</taxon>
    </lineage>
</organism>
<feature type="transmembrane region" description="Helical" evidence="1">
    <location>
        <begin position="141"/>
        <end position="158"/>
    </location>
</feature>
<keyword evidence="1" id="KW-0812">Transmembrane</keyword>
<dbReference type="AlphaFoldDB" id="A0A1F5YW08"/>
<evidence type="ECO:0000313" key="3">
    <source>
        <dbReference type="Proteomes" id="UP000178448"/>
    </source>
</evidence>
<feature type="transmembrane region" description="Helical" evidence="1">
    <location>
        <begin position="359"/>
        <end position="382"/>
    </location>
</feature>
<protein>
    <recommendedName>
        <fullName evidence="4">Membrane protein 6-pyruvoyl-tetrahydropterin synthase-related domain-containing protein</fullName>
    </recommendedName>
</protein>
<feature type="transmembrane region" description="Helical" evidence="1">
    <location>
        <begin position="321"/>
        <end position="339"/>
    </location>
</feature>
<feature type="transmembrane region" description="Helical" evidence="1">
    <location>
        <begin position="115"/>
        <end position="135"/>
    </location>
</feature>
<feature type="transmembrane region" description="Helical" evidence="1">
    <location>
        <begin position="676"/>
        <end position="694"/>
    </location>
</feature>
<evidence type="ECO:0000256" key="1">
    <source>
        <dbReference type="SAM" id="Phobius"/>
    </source>
</evidence>
<comment type="caution">
    <text evidence="2">The sequence shown here is derived from an EMBL/GenBank/DDBJ whole genome shotgun (WGS) entry which is preliminary data.</text>
</comment>
<evidence type="ECO:0008006" key="4">
    <source>
        <dbReference type="Google" id="ProtNLM"/>
    </source>
</evidence>
<dbReference type="InterPro" id="IPR018580">
    <property type="entry name" value="Uncharacterised_YfhO"/>
</dbReference>
<accession>A0A1F5YW08</accession>
<keyword evidence="1" id="KW-1133">Transmembrane helix</keyword>
<dbReference type="PANTHER" id="PTHR38454:SF1">
    <property type="entry name" value="INTEGRAL MEMBRANE PROTEIN"/>
    <property type="match status" value="1"/>
</dbReference>
<sequence length="703" mass="78948">MLPYLFLFVVALVIFHPALNLKPGTYLFGWDTMDQEYFIKSFFGENIRRGVFPWWNPYAMGGYPFASTIDADTFYPPVYLFALLPVTQAISWYYFIHLLLGLAGMYILCRRWFSVIPALLAAVTFMFSGLFTRILAGSFSIVPYAYLPWLMFLFLRSVAANSRRAVLRAAAATGIIGALQVTGSNPITVIYSHLALIFATAVLSVSRRSLRPVLIYISTAALIVGLSAVTTVPMLEGILNSVRSNLTYEWAASGTLRFADLRQMFLPVLWSYRPDMNDYMPFIESPWYIGILPLVLAVSGLFYGVVAVLNSLRHRGKRNTGPAVIIFGILAVFGFWMALGNQAPYDLFGLLWRSVPLFRFIRVPIKIMVLFVFGMAGLAAYATELIRNRIIRTAILFITVIELTIFARQYVIIALVPETRHDQELVATLKSSQGDYRIHPNYVKSYRLGYSWDLNAASTYRFFSTSGNTTSIPANYNDLFYALFPGTDPLFSATMNQMPWVGLDSAGMDILNVRYILVPRETELAEPHYSLVIDNPSRWFRLYRNNRAYPRFRLLSRAAVYPDRAAMRRAIETGNADLSDAVYLTERDAGALGTVADCPSASPGTVSVDDYDISRIRLKADAVCDTYLTTGETMYPGWLAAVDGKRVPMVEGNLALRTLKIPQGVHTVDMWYDPRIYRIGGAVSLVTLIVLVLLNRKLGFKGN</sequence>
<feature type="transmembrane region" description="Helical" evidence="1">
    <location>
        <begin position="189"/>
        <end position="206"/>
    </location>
</feature>
<reference evidence="2 3" key="1">
    <citation type="journal article" date="2016" name="Nat. Commun.">
        <title>Thousands of microbial genomes shed light on interconnected biogeochemical processes in an aquifer system.</title>
        <authorList>
            <person name="Anantharaman K."/>
            <person name="Brown C.T."/>
            <person name="Hug L.A."/>
            <person name="Sharon I."/>
            <person name="Castelle C.J."/>
            <person name="Probst A.J."/>
            <person name="Thomas B.C."/>
            <person name="Singh A."/>
            <person name="Wilkins M.J."/>
            <person name="Karaoz U."/>
            <person name="Brodie E.L."/>
            <person name="Williams K.H."/>
            <person name="Hubbard S.S."/>
            <person name="Banfield J.F."/>
        </authorList>
    </citation>
    <scope>NUCLEOTIDE SEQUENCE [LARGE SCALE GENOMIC DNA]</scope>
</reference>
<name>A0A1F5YW08_9BACT</name>
<dbReference type="EMBL" id="MFJD01000004">
    <property type="protein sequence ID" value="OGG04263.1"/>
    <property type="molecule type" value="Genomic_DNA"/>
</dbReference>
<dbReference type="Proteomes" id="UP000178448">
    <property type="component" value="Unassembled WGS sequence"/>
</dbReference>
<keyword evidence="1" id="KW-0472">Membrane</keyword>
<feature type="transmembrane region" description="Helical" evidence="1">
    <location>
        <begin position="287"/>
        <end position="309"/>
    </location>
</feature>
<feature type="transmembrane region" description="Helical" evidence="1">
    <location>
        <begin position="165"/>
        <end position="183"/>
    </location>
</feature>